<accession>A0A9W7XH69</accession>
<organism evidence="6 7">
    <name type="scientific">Coemansia asiatica</name>
    <dbReference type="NCBI Taxonomy" id="1052880"/>
    <lineage>
        <taxon>Eukaryota</taxon>
        <taxon>Fungi</taxon>
        <taxon>Fungi incertae sedis</taxon>
        <taxon>Zoopagomycota</taxon>
        <taxon>Kickxellomycotina</taxon>
        <taxon>Kickxellomycetes</taxon>
        <taxon>Kickxellales</taxon>
        <taxon>Kickxellaceae</taxon>
        <taxon>Coemansia</taxon>
    </lineage>
</organism>
<proteinExistence type="inferred from homology"/>
<evidence type="ECO:0000256" key="1">
    <source>
        <dbReference type="ARBA" id="ARBA00022603"/>
    </source>
</evidence>
<dbReference type="InterPro" id="IPR025795">
    <property type="entry name" value="tRNA_(uracil-5-)_MeTrfase"/>
</dbReference>
<dbReference type="Gene3D" id="2.40.50.1070">
    <property type="match status" value="1"/>
</dbReference>
<dbReference type="InterPro" id="IPR010280">
    <property type="entry name" value="U5_MeTrfase_fam"/>
</dbReference>
<feature type="binding site" evidence="4">
    <location>
        <position position="427"/>
    </location>
    <ligand>
        <name>S-adenosyl-L-methionine</name>
        <dbReference type="ChEBI" id="CHEBI:59789"/>
    </ligand>
</feature>
<dbReference type="EC" id="2.1.1.35" evidence="6"/>
<dbReference type="InterPro" id="IPR012340">
    <property type="entry name" value="NA-bd_OB-fold"/>
</dbReference>
<dbReference type="CDD" id="cd02440">
    <property type="entry name" value="AdoMet_MTases"/>
    <property type="match status" value="1"/>
</dbReference>
<dbReference type="PROSITE" id="PS51622">
    <property type="entry name" value="SAM_MT_RNA_M5U_2"/>
    <property type="match status" value="1"/>
</dbReference>
<dbReference type="Pfam" id="PF05958">
    <property type="entry name" value="tRNA_U5-meth_tr"/>
    <property type="match status" value="1"/>
</dbReference>
<keyword evidence="7" id="KW-1185">Reference proteome</keyword>
<evidence type="ECO:0000256" key="2">
    <source>
        <dbReference type="ARBA" id="ARBA00022679"/>
    </source>
</evidence>
<feature type="binding site" evidence="4">
    <location>
        <position position="491"/>
    </location>
    <ligand>
        <name>S-adenosyl-L-methionine</name>
        <dbReference type="ChEBI" id="CHEBI:59789"/>
    </ligand>
</feature>
<keyword evidence="2 4" id="KW-0808">Transferase</keyword>
<dbReference type="InterPro" id="IPR029063">
    <property type="entry name" value="SAM-dependent_MTases_sf"/>
</dbReference>
<protein>
    <submittedName>
        <fullName evidence="6">tRNA(M5U54)methyltransferase</fullName>
        <ecNumber evidence="6">2.1.1.35</ecNumber>
    </submittedName>
</protein>
<dbReference type="GO" id="GO:0030697">
    <property type="term" value="F:tRNA (uracil(54)-C5)-methyltransferase activity, S-adenosyl methionine-dependent"/>
    <property type="evidence" value="ECO:0007669"/>
    <property type="project" value="UniProtKB-EC"/>
</dbReference>
<comment type="caution">
    <text evidence="6">The sequence shown here is derived from an EMBL/GenBank/DDBJ whole genome shotgun (WGS) entry which is preliminary data.</text>
</comment>
<dbReference type="Proteomes" id="UP001145021">
    <property type="component" value="Unassembled WGS sequence"/>
</dbReference>
<keyword evidence="1 4" id="KW-0489">Methyltransferase</keyword>
<dbReference type="SUPFAM" id="SSF53335">
    <property type="entry name" value="S-adenosyl-L-methionine-dependent methyltransferases"/>
    <property type="match status" value="1"/>
</dbReference>
<evidence type="ECO:0000313" key="6">
    <source>
        <dbReference type="EMBL" id="KAJ1642727.1"/>
    </source>
</evidence>
<feature type="region of interest" description="Disordered" evidence="5">
    <location>
        <begin position="43"/>
        <end position="104"/>
    </location>
</feature>
<feature type="binding site" evidence="4">
    <location>
        <position position="470"/>
    </location>
    <ligand>
        <name>S-adenosyl-L-methionine</name>
        <dbReference type="ChEBI" id="CHEBI:59789"/>
    </ligand>
</feature>
<feature type="binding site" evidence="4">
    <location>
        <position position="538"/>
    </location>
    <ligand>
        <name>S-adenosyl-L-methionine</name>
        <dbReference type="ChEBI" id="CHEBI:59789"/>
    </ligand>
</feature>
<dbReference type="Gene3D" id="3.40.50.150">
    <property type="entry name" value="Vaccinia Virus protein VP39"/>
    <property type="match status" value="2"/>
</dbReference>
<dbReference type="EMBL" id="JANBOH010000348">
    <property type="protein sequence ID" value="KAJ1642727.1"/>
    <property type="molecule type" value="Genomic_DNA"/>
</dbReference>
<evidence type="ECO:0000256" key="3">
    <source>
        <dbReference type="ARBA" id="ARBA00022691"/>
    </source>
</evidence>
<dbReference type="GO" id="GO:0032259">
    <property type="term" value="P:methylation"/>
    <property type="evidence" value="ECO:0007669"/>
    <property type="project" value="UniProtKB-KW"/>
</dbReference>
<dbReference type="Gene3D" id="2.40.50.140">
    <property type="entry name" value="Nucleic acid-binding proteins"/>
    <property type="match status" value="1"/>
</dbReference>
<sequence>MLCRIARLSILKARVSARFVQLPPRTDSFSPCIRYYSSMPDTPTSPLDVSAAPGAKREASPATDNCAEKQAATDLCQAAPDQKRARLQVKGTKAANKRKHPRKANADEAMLDAIELLMRNAWHEANSVDSDPQTMPLAFGWSADDKQGEAEFCRNPPVASKLAGGLPLECEFDVYVHELTERGLGVATRESADGLRQLVLAGKRPWAFLVPFTLRGEKVRVRSVRHEWGYTQTDLLDVIEKSPLRIDAPCRYFGQCSGCQLQHIGYADQLVFKRQMVERALAQANPLFSKLHVSHVTQSPLEFGYRTKLTPHFDIRRDTPPDQVAIGFALVGQRKVLDIEDCMIGTDTVRAGAKKAREDTRAKMSSYKRGATLLIRETNVPKDDPEGDVTNTPACELVKDYVLDHKGWVTDVVGKLKFRYPASSFFQNNSSILPAFTGYVRDQLNAWNQKLADAESKGNTRVLTHLVDAYCGSGLFGIACHSDFEKVVGIEISNESISCANNNAKMNDADNCDFLLGDASKIFDKVAASPRNTAVIIDPPRKGSSPDFLDQLIEYGPRVIVYIACGVPAQARDLNHMFAKGAISIDGTTAPIDNKPASHYCIASIQPFDLFPQTYHVENIITLVRQDD</sequence>
<feature type="active site" description="Nucleophile" evidence="4">
    <location>
        <position position="565"/>
    </location>
</feature>
<evidence type="ECO:0000256" key="4">
    <source>
        <dbReference type="PROSITE-ProRule" id="PRU01024"/>
    </source>
</evidence>
<dbReference type="PANTHER" id="PTHR11061">
    <property type="entry name" value="RNA M5U METHYLTRANSFERASE"/>
    <property type="match status" value="1"/>
</dbReference>
<comment type="similarity">
    <text evidence="4">Belongs to the class I-like SAM-binding methyltransferase superfamily. RNA M5U methyltransferase family.</text>
</comment>
<dbReference type="GO" id="GO:0008033">
    <property type="term" value="P:tRNA processing"/>
    <property type="evidence" value="ECO:0007669"/>
    <property type="project" value="InterPro"/>
</dbReference>
<dbReference type="PROSITE" id="PS01231">
    <property type="entry name" value="TRMA_2"/>
    <property type="match status" value="1"/>
</dbReference>
<evidence type="ECO:0000313" key="7">
    <source>
        <dbReference type="Proteomes" id="UP001145021"/>
    </source>
</evidence>
<keyword evidence="3 4" id="KW-0949">S-adenosyl-L-methionine</keyword>
<gene>
    <name evidence="6" type="primary">TRM2</name>
    <name evidence="6" type="ORF">LPJ64_005457</name>
</gene>
<dbReference type="PANTHER" id="PTHR11061:SF30">
    <property type="entry name" value="TRNA (URACIL(54)-C(5))-METHYLTRANSFERASE"/>
    <property type="match status" value="1"/>
</dbReference>
<dbReference type="InterPro" id="IPR030391">
    <property type="entry name" value="MeTrfase_TrmA_CS"/>
</dbReference>
<reference evidence="6" key="1">
    <citation type="submission" date="2022-07" db="EMBL/GenBank/DDBJ databases">
        <title>Phylogenomic reconstructions and comparative analyses of Kickxellomycotina fungi.</title>
        <authorList>
            <person name="Reynolds N.K."/>
            <person name="Stajich J.E."/>
            <person name="Barry K."/>
            <person name="Grigoriev I.V."/>
            <person name="Crous P."/>
            <person name="Smith M.E."/>
        </authorList>
    </citation>
    <scope>NUCLEOTIDE SEQUENCE</scope>
    <source>
        <strain evidence="6">NBRC 105413</strain>
    </source>
</reference>
<name>A0A9W7XH69_9FUNG</name>
<dbReference type="PROSITE" id="PS51687">
    <property type="entry name" value="SAM_MT_RNA_M5U"/>
    <property type="match status" value="1"/>
</dbReference>
<dbReference type="AlphaFoldDB" id="A0A9W7XH69"/>
<evidence type="ECO:0000256" key="5">
    <source>
        <dbReference type="SAM" id="MobiDB-lite"/>
    </source>
</evidence>